<dbReference type="SMART" id="SM00740">
    <property type="entry name" value="PASTA"/>
    <property type="match status" value="3"/>
</dbReference>
<sequence>MFKFITSRPLWVNILAGVILALAVFCLVILSLGWLTNHNDSKTVPPVLGKTLPQAEKILSDAGFTVEVQDSVFIDSLKPLQIVRQVPDEYEVVKSNRTVYLTVNRAIPPLVEMPNIVGYSLRSAELTLQNLGLKLGDTTFRPDFAKNSVLQQLYNGVDIQPGAKIRVGSKIDLVIGNGLGSSVAVPNLIGLTYAEAKTVLSDKGIGLGSVIISGGVTDTSGAFVYKQSPDRFDIDGSRKSIRPGQIIDVWLSVERPVVDSTGASNNGQLKDSLQEKEQQ</sequence>
<feature type="domain" description="PASTA" evidence="2">
    <location>
        <begin position="38"/>
        <end position="105"/>
    </location>
</feature>
<feature type="domain" description="PASTA" evidence="2">
    <location>
        <begin position="180"/>
        <end position="253"/>
    </location>
</feature>
<dbReference type="InterPro" id="IPR005543">
    <property type="entry name" value="PASTA_dom"/>
</dbReference>
<keyword evidence="1" id="KW-0812">Transmembrane</keyword>
<organism evidence="3 4">
    <name type="scientific">Niabella ginsenosidivorans</name>
    <dbReference type="NCBI Taxonomy" id="1176587"/>
    <lineage>
        <taxon>Bacteria</taxon>
        <taxon>Pseudomonadati</taxon>
        <taxon>Bacteroidota</taxon>
        <taxon>Chitinophagia</taxon>
        <taxon>Chitinophagales</taxon>
        <taxon>Chitinophagaceae</taxon>
        <taxon>Niabella</taxon>
    </lineage>
</organism>
<keyword evidence="1" id="KW-0472">Membrane</keyword>
<evidence type="ECO:0000313" key="3">
    <source>
        <dbReference type="EMBL" id="ANH80368.1"/>
    </source>
</evidence>
<dbReference type="OrthoDB" id="9803895at2"/>
<dbReference type="Gene3D" id="3.30.10.20">
    <property type="match status" value="3"/>
</dbReference>
<gene>
    <name evidence="3" type="ORF">A8C56_04675</name>
</gene>
<evidence type="ECO:0000259" key="2">
    <source>
        <dbReference type="PROSITE" id="PS51178"/>
    </source>
</evidence>
<keyword evidence="4" id="KW-1185">Reference proteome</keyword>
<name>A0A1A9HY64_9BACT</name>
<keyword evidence="1" id="KW-1133">Transmembrane helix</keyword>
<dbReference type="PROSITE" id="PS51178">
    <property type="entry name" value="PASTA"/>
    <property type="match status" value="3"/>
</dbReference>
<feature type="domain" description="PASTA" evidence="2">
    <location>
        <begin position="107"/>
        <end position="177"/>
    </location>
</feature>
<dbReference type="CDD" id="cd06577">
    <property type="entry name" value="PASTA_pknB"/>
    <property type="match status" value="3"/>
</dbReference>
<reference evidence="3 4" key="1">
    <citation type="submission" date="2016-05" db="EMBL/GenBank/DDBJ databases">
        <title>Niabella ginsenosidivorans BS26 whole genome sequencing.</title>
        <authorList>
            <person name="Im W.T."/>
            <person name="Siddiqi M.Z."/>
        </authorList>
    </citation>
    <scope>NUCLEOTIDE SEQUENCE [LARGE SCALE GENOMIC DNA]</scope>
    <source>
        <strain evidence="3 4">BS26</strain>
    </source>
</reference>
<protein>
    <submittedName>
        <fullName evidence="3">Penicillin-binding protein</fullName>
    </submittedName>
</protein>
<dbReference type="EMBL" id="CP015772">
    <property type="protein sequence ID" value="ANH80368.1"/>
    <property type="molecule type" value="Genomic_DNA"/>
</dbReference>
<dbReference type="STRING" id="1176587.A8C56_04675"/>
<dbReference type="RefSeq" id="WP_067752702.1">
    <property type="nucleotide sequence ID" value="NZ_CP015772.1"/>
</dbReference>
<dbReference type="Pfam" id="PF03793">
    <property type="entry name" value="PASTA"/>
    <property type="match status" value="3"/>
</dbReference>
<proteinExistence type="predicted"/>
<evidence type="ECO:0000313" key="4">
    <source>
        <dbReference type="Proteomes" id="UP000077667"/>
    </source>
</evidence>
<evidence type="ECO:0000256" key="1">
    <source>
        <dbReference type="SAM" id="Phobius"/>
    </source>
</evidence>
<dbReference type="Proteomes" id="UP000077667">
    <property type="component" value="Chromosome"/>
</dbReference>
<dbReference type="AlphaFoldDB" id="A0A1A9HY64"/>
<accession>A0A1A9HY64</accession>
<feature type="transmembrane region" description="Helical" evidence="1">
    <location>
        <begin position="12"/>
        <end position="35"/>
    </location>
</feature>
<dbReference type="KEGG" id="nia:A8C56_04675"/>